<organism evidence="2">
    <name type="scientific">mine drainage metagenome</name>
    <dbReference type="NCBI Taxonomy" id="410659"/>
    <lineage>
        <taxon>unclassified sequences</taxon>
        <taxon>metagenomes</taxon>
        <taxon>ecological metagenomes</taxon>
    </lineage>
</organism>
<name>A0A1J5PJI9_9ZZZZ</name>
<feature type="compositionally biased region" description="Basic residues" evidence="1">
    <location>
        <begin position="232"/>
        <end position="262"/>
    </location>
</feature>
<feature type="region of interest" description="Disordered" evidence="1">
    <location>
        <begin position="232"/>
        <end position="281"/>
    </location>
</feature>
<protein>
    <submittedName>
        <fullName evidence="2">Uncharacterized protein</fullName>
    </submittedName>
</protein>
<reference evidence="2" key="1">
    <citation type="submission" date="2016-10" db="EMBL/GenBank/DDBJ databases">
        <title>Sequence of Gallionella enrichment culture.</title>
        <authorList>
            <person name="Poehlein A."/>
            <person name="Muehling M."/>
            <person name="Daniel R."/>
        </authorList>
    </citation>
    <scope>NUCLEOTIDE SEQUENCE</scope>
</reference>
<feature type="compositionally biased region" description="Basic and acidic residues" evidence="1">
    <location>
        <begin position="1"/>
        <end position="16"/>
    </location>
</feature>
<proteinExistence type="predicted"/>
<evidence type="ECO:0000256" key="1">
    <source>
        <dbReference type="SAM" id="MobiDB-lite"/>
    </source>
</evidence>
<gene>
    <name evidence="2" type="ORF">GALL_547580</name>
</gene>
<comment type="caution">
    <text evidence="2">The sequence shown here is derived from an EMBL/GenBank/DDBJ whole genome shotgun (WGS) entry which is preliminary data.</text>
</comment>
<sequence length="281" mass="31235">MQLRPGADDRHGHRALDSPGVEQPSPDRFVRPAVGAGIAQPQHLAIGQPDQPRALHLQKQRIDRTVQPDHRLAVEGVPHRRVGLDLRPAPVWRDLLTAVLPHRPAARDTIAAWAARHQIVRQSPHRHDIRPAGLKRPVQHRFVIAGDQPVLHASAGGHDLPRGELRFKKRALRCAVAGRNRRGTGADRRELGRQSCAAIAAKRLPDALKIVHLPAGQIAPLCSTQRHPCSCKRRRRSRRGGRPGRHRNGRRPGRWLLLRRRGASGQNEDQHGSDSVPEAGR</sequence>
<dbReference type="AlphaFoldDB" id="A0A1J5PJI9"/>
<evidence type="ECO:0000313" key="2">
    <source>
        <dbReference type="EMBL" id="OIQ63701.1"/>
    </source>
</evidence>
<feature type="region of interest" description="Disordered" evidence="1">
    <location>
        <begin position="1"/>
        <end position="27"/>
    </location>
</feature>
<accession>A0A1J5PJI9</accession>
<dbReference type="EMBL" id="MLJW01008775">
    <property type="protein sequence ID" value="OIQ63701.1"/>
    <property type="molecule type" value="Genomic_DNA"/>
</dbReference>